<sequence length="40" mass="4549">MVPPLMRYRGRGSRRSYPESGLPSAAIYAEPPIFYGEFTQ</sequence>
<proteinExistence type="predicted"/>
<organism evidence="2 3">
    <name type="scientific">Lysobacter antibioticus</name>
    <dbReference type="NCBI Taxonomy" id="84531"/>
    <lineage>
        <taxon>Bacteria</taxon>
        <taxon>Pseudomonadati</taxon>
        <taxon>Pseudomonadota</taxon>
        <taxon>Gammaproteobacteria</taxon>
        <taxon>Lysobacterales</taxon>
        <taxon>Lysobacteraceae</taxon>
        <taxon>Lysobacter</taxon>
    </lineage>
</organism>
<feature type="region of interest" description="Disordered" evidence="1">
    <location>
        <begin position="1"/>
        <end position="21"/>
    </location>
</feature>
<protein>
    <submittedName>
        <fullName evidence="2">Uncharacterized protein</fullName>
    </submittedName>
</protein>
<evidence type="ECO:0000313" key="2">
    <source>
        <dbReference type="EMBL" id="ALN80188.1"/>
    </source>
</evidence>
<dbReference type="KEGG" id="laq:GLA29479_1457"/>
<evidence type="ECO:0000313" key="3">
    <source>
        <dbReference type="Proteomes" id="UP000060787"/>
    </source>
</evidence>
<dbReference type="Proteomes" id="UP000060787">
    <property type="component" value="Chromosome"/>
</dbReference>
<dbReference type="EMBL" id="CP011129">
    <property type="protein sequence ID" value="ALN80188.1"/>
    <property type="molecule type" value="Genomic_DNA"/>
</dbReference>
<evidence type="ECO:0000256" key="1">
    <source>
        <dbReference type="SAM" id="MobiDB-lite"/>
    </source>
</evidence>
<dbReference type="PATRIC" id="fig|84531.7.peg.1439"/>
<keyword evidence="3" id="KW-1185">Reference proteome</keyword>
<reference evidence="2 3" key="1">
    <citation type="journal article" date="2015" name="BMC Genomics">
        <title>Comparative genomics and metabolic profiling of the genus Lysobacter.</title>
        <authorList>
            <person name="de Bruijn I."/>
            <person name="Cheng X."/>
            <person name="de Jager V."/>
            <person name="Exposito R.G."/>
            <person name="Watrous J."/>
            <person name="Patel N."/>
            <person name="Postma J."/>
            <person name="Dorrestein P.C."/>
            <person name="Kobayashi D."/>
            <person name="Raaijmakers J.M."/>
        </authorList>
    </citation>
    <scope>NUCLEOTIDE SEQUENCE [LARGE SCALE GENOMIC DNA]</scope>
    <source>
        <strain evidence="2 3">76</strain>
    </source>
</reference>
<accession>A0A0S2F9H5</accession>
<name>A0A0S2F9H5_LYSAN</name>
<dbReference type="STRING" id="84531.LA76x_2048"/>
<dbReference type="KEGG" id="lab:LA76x_2048"/>
<dbReference type="AlphaFoldDB" id="A0A0S2F9H5"/>
<gene>
    <name evidence="2" type="ORF">LA76x_2048</name>
</gene>